<dbReference type="EMBL" id="OR481006">
    <property type="protein sequence ID" value="WNO47548.1"/>
    <property type="molecule type" value="Genomic_DNA"/>
</dbReference>
<sequence>MFDINLVVYQIKTWWEQLQCKHTDCWYSDNGDFHVQTCKNCKKQFVERKIS</sequence>
<reference evidence="1" key="1">
    <citation type="submission" date="2023-08" db="EMBL/GenBank/DDBJ databases">
        <authorList>
            <person name="Nazir A."/>
        </authorList>
    </citation>
    <scope>NUCLEOTIDE SEQUENCE</scope>
</reference>
<proteinExistence type="predicted"/>
<evidence type="ECO:0000313" key="1">
    <source>
        <dbReference type="EMBL" id="WNO47548.1"/>
    </source>
</evidence>
<accession>A0AA96KT23</accession>
<organism evidence="1">
    <name type="scientific">Staphylococcus phage vB_VibM_10AMN12</name>
    <dbReference type="NCBI Taxonomy" id="3076785"/>
    <lineage>
        <taxon>Viruses</taxon>
        <taxon>Duplodnaviria</taxon>
        <taxon>Heunggongvirae</taxon>
        <taxon>Uroviricota</taxon>
        <taxon>Caudoviricetes</taxon>
    </lineage>
</organism>
<name>A0AA96KT23_9CAUD</name>
<protein>
    <submittedName>
        <fullName evidence="1">Uncharacterized protein</fullName>
    </submittedName>
</protein>